<evidence type="ECO:0000313" key="3">
    <source>
        <dbReference type="Proteomes" id="UP001299068"/>
    </source>
</evidence>
<evidence type="ECO:0000256" key="1">
    <source>
        <dbReference type="SAM" id="Phobius"/>
    </source>
</evidence>
<accession>A0ABS7KZV3</accession>
<keyword evidence="1" id="KW-1133">Transmembrane helix</keyword>
<keyword evidence="1" id="KW-0472">Membrane</keyword>
<proteinExistence type="predicted"/>
<gene>
    <name evidence="2" type="ORF">K5V21_11800</name>
</gene>
<name>A0ABS7KZV3_CLOSR</name>
<reference evidence="2 3" key="1">
    <citation type="journal article" date="2021" name="Cell Host Microbe">
        <title>in vivo commensal control of Clostridioides difficile virulence.</title>
        <authorList>
            <person name="Girinathan B.P."/>
            <person name="Dibenedetto N."/>
            <person name="Worley J.N."/>
            <person name="Peltier J."/>
            <person name="Arrieta-Ortiz M.L."/>
            <person name="Rupa Christinal Immanuel S."/>
            <person name="Lavin R."/>
            <person name="Delaney M.L."/>
            <person name="Cummins C."/>
            <person name="Hoffmann M."/>
            <person name="Luo Y."/>
            <person name="Gonzalez-Escalona N."/>
            <person name="Allard M."/>
            <person name="Onderdonk A.B."/>
            <person name="Gerber G.K."/>
            <person name="Sonenshein A.L."/>
            <person name="Baliga N."/>
            <person name="Dupuy B."/>
            <person name="Bry L."/>
        </authorList>
    </citation>
    <scope>NUCLEOTIDE SEQUENCE [LARGE SCALE GENOMIC DNA]</scope>
    <source>
        <strain evidence="2 3">DSM 599</strain>
    </source>
</reference>
<keyword evidence="1" id="KW-0812">Transmembrane</keyword>
<evidence type="ECO:0000313" key="2">
    <source>
        <dbReference type="EMBL" id="MBY0756127.1"/>
    </source>
</evidence>
<dbReference type="RefSeq" id="WP_221861418.1">
    <property type="nucleotide sequence ID" value="NZ_JAIKTU010000009.1"/>
</dbReference>
<feature type="transmembrane region" description="Helical" evidence="1">
    <location>
        <begin position="7"/>
        <end position="29"/>
    </location>
</feature>
<dbReference type="Proteomes" id="UP001299068">
    <property type="component" value="Unassembled WGS sequence"/>
</dbReference>
<organism evidence="2 3">
    <name type="scientific">Clostridium sardiniense</name>
    <name type="common">Clostridium absonum</name>
    <dbReference type="NCBI Taxonomy" id="29369"/>
    <lineage>
        <taxon>Bacteria</taxon>
        <taxon>Bacillati</taxon>
        <taxon>Bacillota</taxon>
        <taxon>Clostridia</taxon>
        <taxon>Eubacteriales</taxon>
        <taxon>Clostridiaceae</taxon>
        <taxon>Clostridium</taxon>
    </lineage>
</organism>
<keyword evidence="3" id="KW-1185">Reference proteome</keyword>
<protein>
    <submittedName>
        <fullName evidence="2">Uncharacterized protein</fullName>
    </submittedName>
</protein>
<sequence length="55" mass="5960">MVYDLKTAIVTSVFIMSFTALTGTAVHIIHGGTDGLALIIFRVFAIVGFREVAKF</sequence>
<dbReference type="EMBL" id="JAIKTU010000009">
    <property type="protein sequence ID" value="MBY0756127.1"/>
    <property type="molecule type" value="Genomic_DNA"/>
</dbReference>
<comment type="caution">
    <text evidence="2">The sequence shown here is derived from an EMBL/GenBank/DDBJ whole genome shotgun (WGS) entry which is preliminary data.</text>
</comment>